<dbReference type="SUPFAM" id="SSF53955">
    <property type="entry name" value="Lysozyme-like"/>
    <property type="match status" value="1"/>
</dbReference>
<feature type="compositionally biased region" description="Low complexity" evidence="1">
    <location>
        <begin position="219"/>
        <end position="230"/>
    </location>
</feature>
<dbReference type="InterPro" id="IPR008258">
    <property type="entry name" value="Transglycosylase_SLT_dom_1"/>
</dbReference>
<dbReference type="InterPro" id="IPR023346">
    <property type="entry name" value="Lysozyme-like_dom_sf"/>
</dbReference>
<dbReference type="AlphaFoldDB" id="A0A502E3N5"/>
<protein>
    <recommendedName>
        <fullName evidence="2">Transglycosylase SLT domain-containing protein</fullName>
    </recommendedName>
</protein>
<feature type="domain" description="Transglycosylase SLT" evidence="2">
    <location>
        <begin position="28"/>
        <end position="163"/>
    </location>
</feature>
<comment type="caution">
    <text evidence="3">The sequence shown here is derived from an EMBL/GenBank/DDBJ whole genome shotgun (WGS) entry which is preliminary data.</text>
</comment>
<dbReference type="EMBL" id="RCZI01000001">
    <property type="protein sequence ID" value="TPG31050.1"/>
    <property type="molecule type" value="Genomic_DNA"/>
</dbReference>
<evidence type="ECO:0000259" key="2">
    <source>
        <dbReference type="Pfam" id="PF01464"/>
    </source>
</evidence>
<dbReference type="Proteomes" id="UP000319212">
    <property type="component" value="Unassembled WGS sequence"/>
</dbReference>
<dbReference type="Gene3D" id="1.10.530.10">
    <property type="match status" value="1"/>
</dbReference>
<evidence type="ECO:0000313" key="3">
    <source>
        <dbReference type="EMBL" id="TPG31050.1"/>
    </source>
</evidence>
<feature type="region of interest" description="Disordered" evidence="1">
    <location>
        <begin position="205"/>
        <end position="233"/>
    </location>
</feature>
<proteinExistence type="predicted"/>
<sequence length="241" mass="25396">MTRILPTRATSLVAGFREKKVLDFLAVAQACAPDVHPRTLAAIVRTESGFNPFAIGVVKGRLERQPRSLPEAVATAKALVDAKWNASFGLGQINLSNLSAHALDLVTVFDPCKNLKAASSILGEAFDRARVRFPDEQSALKAALSAYYSGNFSTGFKEGYVERVSSNAVALQAETGADAERLTAFVSAVDVKPIRVIPALLANREGSPMPSKPGGLRSADAPPAAPKAAPVNSSVIFVAPQ</sequence>
<evidence type="ECO:0000256" key="1">
    <source>
        <dbReference type="SAM" id="MobiDB-lite"/>
    </source>
</evidence>
<dbReference type="Pfam" id="PF01464">
    <property type="entry name" value="SLT"/>
    <property type="match status" value="1"/>
</dbReference>
<accession>A0A502E3N5</accession>
<name>A0A502E3N5_9BURK</name>
<organism evidence="3 4">
    <name type="scientific">Variovorax guangxiensis</name>
    <dbReference type="NCBI Taxonomy" id="1775474"/>
    <lineage>
        <taxon>Bacteria</taxon>
        <taxon>Pseudomonadati</taxon>
        <taxon>Pseudomonadota</taxon>
        <taxon>Betaproteobacteria</taxon>
        <taxon>Burkholderiales</taxon>
        <taxon>Comamonadaceae</taxon>
        <taxon>Variovorax</taxon>
    </lineage>
</organism>
<reference evidence="3 4" key="1">
    <citation type="journal article" date="2019" name="Environ. Microbiol.">
        <title>Species interactions and distinct microbial communities in high Arctic permafrost affected cryosols are associated with the CH4 and CO2 gas fluxes.</title>
        <authorList>
            <person name="Altshuler I."/>
            <person name="Hamel J."/>
            <person name="Turney S."/>
            <person name="Magnuson E."/>
            <person name="Levesque R."/>
            <person name="Greer C."/>
            <person name="Whyte L.G."/>
        </authorList>
    </citation>
    <scope>NUCLEOTIDE SEQUENCE [LARGE SCALE GENOMIC DNA]</scope>
    <source>
        <strain evidence="3 4">S06.C</strain>
    </source>
</reference>
<dbReference type="OrthoDB" id="8565485at2"/>
<evidence type="ECO:0000313" key="4">
    <source>
        <dbReference type="Proteomes" id="UP000319212"/>
    </source>
</evidence>
<gene>
    <name evidence="3" type="ORF">EAH82_04660</name>
</gene>
<dbReference type="CDD" id="cd16892">
    <property type="entry name" value="LT_VirB1-like"/>
    <property type="match status" value="1"/>
</dbReference>